<dbReference type="PANTHER" id="PTHR43081:SF1">
    <property type="entry name" value="ADENYLATE CYCLASE, TERMINAL-DIFFERENTIATION SPECIFIC"/>
    <property type="match status" value="1"/>
</dbReference>
<feature type="transmembrane region" description="Helical" evidence="1">
    <location>
        <begin position="12"/>
        <end position="33"/>
    </location>
</feature>
<keyword evidence="1" id="KW-0472">Membrane</keyword>
<evidence type="ECO:0000259" key="2">
    <source>
        <dbReference type="PROSITE" id="PS50125"/>
    </source>
</evidence>
<feature type="domain" description="HAMP" evidence="3">
    <location>
        <begin position="365"/>
        <end position="418"/>
    </location>
</feature>
<protein>
    <submittedName>
        <fullName evidence="4">Adenylate/guanylate cyclase domain-containing protein</fullName>
    </submittedName>
</protein>
<feature type="domain" description="Guanylate cyclase" evidence="2">
    <location>
        <begin position="445"/>
        <end position="577"/>
    </location>
</feature>
<reference evidence="5" key="1">
    <citation type="journal article" date="2019" name="Int. J. Syst. Evol. Microbiol.">
        <title>The Global Catalogue of Microorganisms (GCM) 10K type strain sequencing project: providing services to taxonomists for standard genome sequencing and annotation.</title>
        <authorList>
            <consortium name="The Broad Institute Genomics Platform"/>
            <consortium name="The Broad Institute Genome Sequencing Center for Infectious Disease"/>
            <person name="Wu L."/>
            <person name="Ma J."/>
        </authorList>
    </citation>
    <scope>NUCLEOTIDE SEQUENCE [LARGE SCALE GENOMIC DNA]</scope>
    <source>
        <strain evidence="5">KCTC 42282</strain>
    </source>
</reference>
<evidence type="ECO:0000259" key="3">
    <source>
        <dbReference type="PROSITE" id="PS50885"/>
    </source>
</evidence>
<accession>A0ABV7UKN4</accession>
<name>A0ABV7UKN4_9HYPH</name>
<comment type="caution">
    <text evidence="4">The sequence shown here is derived from an EMBL/GenBank/DDBJ whole genome shotgun (WGS) entry which is preliminary data.</text>
</comment>
<dbReference type="InterPro" id="IPR050697">
    <property type="entry name" value="Adenylyl/Guanylyl_Cyclase_3/4"/>
</dbReference>
<keyword evidence="1" id="KW-1133">Transmembrane helix</keyword>
<gene>
    <name evidence="4" type="ORF">ACFONL_17215</name>
</gene>
<sequence>MAQPTPHRYSLQIVVAVTFVAIIALILGGLTWFNHRSMAQLAHREAQERFTDLARQIRDEARDQLASAHIFLKTIGETASPSQPNDDMGRLLVTLLRTLQETTPSVLGVLAGWPDGSLVLSQRLVNDAVAPGASYEIVISTPDSGSGQFLRRSIFLNAQGEVIRRNAPVLSDYDARKRIWYQMAAESRRPVTPPPYRFATFPEIGVTVAQRSAINPGVVFGIDVLLSDLDDVLSRMRTHPRQELALFTVDGELAAHPDGRKYRQGNTPTGPHGLPLMSALPSPLLRAIAQAYQQDGRAGSRTIHTGSEDYLVRYEPGLADISMVTAIAIPQSAIMGAANDMARRLLTMGFLALLIALPIVALAARKITRPLQTLTSAVSRIVAFQGDGARPPPSHITEIDALSGAVGGLQLAMNNFMRYVPKQIVRGIVRDGVQPSLGGVRQQTTVVFSDIANFTGIAEQLPPEALTGLVSRYFAVISSALVDSGATIDKFIGDSVMAFWNAPDPQPDHVARACNGVLNAAQRLEELNATFRSEGLPELHTRFGVHTGEAVIGHVGSFDRLSYTVLGHTVNIASRLEALNKQFGTMILASGAVRDGAGDGFIFRDVGLAGVRGASEPVAACELVGRAGQAQAPDAGSGALASGISGHVNPDVVARPDASRPAGAPV</sequence>
<dbReference type="SMART" id="SM00044">
    <property type="entry name" value="CYCc"/>
    <property type="match status" value="1"/>
</dbReference>
<dbReference type="PANTHER" id="PTHR43081">
    <property type="entry name" value="ADENYLATE CYCLASE, TERMINAL-DIFFERENTIATION SPECIFIC-RELATED"/>
    <property type="match status" value="1"/>
</dbReference>
<organism evidence="4 5">
    <name type="scientific">Camelimonas fluminis</name>
    <dbReference type="NCBI Taxonomy" id="1576911"/>
    <lineage>
        <taxon>Bacteria</taxon>
        <taxon>Pseudomonadati</taxon>
        <taxon>Pseudomonadota</taxon>
        <taxon>Alphaproteobacteria</taxon>
        <taxon>Hyphomicrobiales</taxon>
        <taxon>Chelatococcaceae</taxon>
        <taxon>Camelimonas</taxon>
    </lineage>
</organism>
<evidence type="ECO:0000313" key="4">
    <source>
        <dbReference type="EMBL" id="MFC3639083.1"/>
    </source>
</evidence>
<dbReference type="SUPFAM" id="SSF55073">
    <property type="entry name" value="Nucleotide cyclase"/>
    <property type="match status" value="1"/>
</dbReference>
<dbReference type="InterPro" id="IPR001054">
    <property type="entry name" value="A/G_cyclase"/>
</dbReference>
<evidence type="ECO:0000256" key="1">
    <source>
        <dbReference type="SAM" id="Phobius"/>
    </source>
</evidence>
<proteinExistence type="predicted"/>
<dbReference type="Gene3D" id="6.10.340.10">
    <property type="match status" value="1"/>
</dbReference>
<dbReference type="Gene3D" id="3.30.450.20">
    <property type="entry name" value="PAS domain"/>
    <property type="match status" value="2"/>
</dbReference>
<dbReference type="CDD" id="cd07302">
    <property type="entry name" value="CHD"/>
    <property type="match status" value="1"/>
</dbReference>
<dbReference type="InterPro" id="IPR003660">
    <property type="entry name" value="HAMP_dom"/>
</dbReference>
<evidence type="ECO:0000313" key="5">
    <source>
        <dbReference type="Proteomes" id="UP001595704"/>
    </source>
</evidence>
<dbReference type="Proteomes" id="UP001595704">
    <property type="component" value="Unassembled WGS sequence"/>
</dbReference>
<dbReference type="EMBL" id="JBHRYC010000086">
    <property type="protein sequence ID" value="MFC3639083.1"/>
    <property type="molecule type" value="Genomic_DNA"/>
</dbReference>
<keyword evidence="5" id="KW-1185">Reference proteome</keyword>
<dbReference type="Gene3D" id="3.30.70.1230">
    <property type="entry name" value="Nucleotide cyclase"/>
    <property type="match status" value="1"/>
</dbReference>
<feature type="transmembrane region" description="Helical" evidence="1">
    <location>
        <begin position="345"/>
        <end position="364"/>
    </location>
</feature>
<dbReference type="InterPro" id="IPR029787">
    <property type="entry name" value="Nucleotide_cyclase"/>
</dbReference>
<dbReference type="RefSeq" id="WP_191318435.1">
    <property type="nucleotide sequence ID" value="NZ_BNCG01000003.1"/>
</dbReference>
<dbReference type="PROSITE" id="PS50125">
    <property type="entry name" value="GUANYLATE_CYCLASE_2"/>
    <property type="match status" value="1"/>
</dbReference>
<dbReference type="PROSITE" id="PS50885">
    <property type="entry name" value="HAMP"/>
    <property type="match status" value="1"/>
</dbReference>
<dbReference type="Pfam" id="PF00211">
    <property type="entry name" value="Guanylate_cyc"/>
    <property type="match status" value="1"/>
</dbReference>
<keyword evidence="1" id="KW-0812">Transmembrane</keyword>